<comment type="caution">
    <text evidence="1">The sequence shown here is derived from an EMBL/GenBank/DDBJ whole genome shotgun (WGS) entry which is preliminary data.</text>
</comment>
<name>A0A9D1AD33_9FIRM</name>
<protein>
    <submittedName>
        <fullName evidence="1">Uncharacterized protein</fullName>
    </submittedName>
</protein>
<organism evidence="1 2">
    <name type="scientific">Candidatus Choladousia intestinavium</name>
    <dbReference type="NCBI Taxonomy" id="2840727"/>
    <lineage>
        <taxon>Bacteria</taxon>
        <taxon>Bacillati</taxon>
        <taxon>Bacillota</taxon>
        <taxon>Clostridia</taxon>
        <taxon>Lachnospirales</taxon>
        <taxon>Lachnospiraceae</taxon>
        <taxon>Lachnospiraceae incertae sedis</taxon>
        <taxon>Candidatus Choladousia</taxon>
    </lineage>
</organism>
<evidence type="ECO:0000313" key="2">
    <source>
        <dbReference type="Proteomes" id="UP000886757"/>
    </source>
</evidence>
<dbReference type="EMBL" id="DVGK01000082">
    <property type="protein sequence ID" value="HIR13744.1"/>
    <property type="molecule type" value="Genomic_DNA"/>
</dbReference>
<reference evidence="1" key="2">
    <citation type="journal article" date="2021" name="PeerJ">
        <title>Extensive microbial diversity within the chicken gut microbiome revealed by metagenomics and culture.</title>
        <authorList>
            <person name="Gilroy R."/>
            <person name="Ravi A."/>
            <person name="Getino M."/>
            <person name="Pursley I."/>
            <person name="Horton D.L."/>
            <person name="Alikhan N.F."/>
            <person name="Baker D."/>
            <person name="Gharbi K."/>
            <person name="Hall N."/>
            <person name="Watson M."/>
            <person name="Adriaenssens E.M."/>
            <person name="Foster-Nyarko E."/>
            <person name="Jarju S."/>
            <person name="Secka A."/>
            <person name="Antonio M."/>
            <person name="Oren A."/>
            <person name="Chaudhuri R.R."/>
            <person name="La Ragione R."/>
            <person name="Hildebrand F."/>
            <person name="Pallen M.J."/>
        </authorList>
    </citation>
    <scope>NUCLEOTIDE SEQUENCE</scope>
    <source>
        <strain evidence="1">ChiSjej4B22-8148</strain>
    </source>
</reference>
<dbReference type="AlphaFoldDB" id="A0A9D1AD33"/>
<gene>
    <name evidence="1" type="ORF">IAB31_07460</name>
</gene>
<sequence length="66" mass="7611">MREGKRKRGTFVVHIHHCENATWQGEVVWADRNQTQKFRSALELIKLMDSALEESSEQGEPKDASI</sequence>
<evidence type="ECO:0000313" key="1">
    <source>
        <dbReference type="EMBL" id="HIR13744.1"/>
    </source>
</evidence>
<accession>A0A9D1AD33</accession>
<reference evidence="1" key="1">
    <citation type="submission" date="2020-10" db="EMBL/GenBank/DDBJ databases">
        <authorList>
            <person name="Gilroy R."/>
        </authorList>
    </citation>
    <scope>NUCLEOTIDE SEQUENCE</scope>
    <source>
        <strain evidence="1">ChiSjej4B22-8148</strain>
    </source>
</reference>
<proteinExistence type="predicted"/>
<dbReference type="Proteomes" id="UP000886757">
    <property type="component" value="Unassembled WGS sequence"/>
</dbReference>